<organism evidence="1 2">
    <name type="scientific">Microbacterium soli</name>
    <dbReference type="NCBI Taxonomy" id="446075"/>
    <lineage>
        <taxon>Bacteria</taxon>
        <taxon>Bacillati</taxon>
        <taxon>Actinomycetota</taxon>
        <taxon>Actinomycetes</taxon>
        <taxon>Micrococcales</taxon>
        <taxon>Microbacteriaceae</taxon>
        <taxon>Microbacterium</taxon>
    </lineage>
</organism>
<accession>A0ABP7NGI8</accession>
<name>A0ABP7NGI8_9MICO</name>
<protein>
    <recommendedName>
        <fullName evidence="3">AbiEi antitoxin C-terminal domain-containing protein</fullName>
    </recommendedName>
</protein>
<dbReference type="EMBL" id="BAABCP010000002">
    <property type="protein sequence ID" value="GAA3946661.1"/>
    <property type="molecule type" value="Genomic_DNA"/>
</dbReference>
<evidence type="ECO:0000313" key="1">
    <source>
        <dbReference type="EMBL" id="GAA3946661.1"/>
    </source>
</evidence>
<evidence type="ECO:0008006" key="3">
    <source>
        <dbReference type="Google" id="ProtNLM"/>
    </source>
</evidence>
<gene>
    <name evidence="1" type="ORF">GCM10022383_25560</name>
</gene>
<sequence length="207" mass="22208">MPSRSRAARLILLCMHPALLYLPGGRLSLAELGSARLDGHVVEIGEGFMPADTVEEADARAAGVAVLIPAHMAACGATAAWIHGAGDGPPALHHVRRMAPTRGRVTHSPRMVYHERRIDPDEVQRIAGVAVTTPLATAAELVYSAALRGTGQSWLHALIRVRPGLMDELCERLERTPRRPGRRRALGILTALAAQTGAHDGQEEVTR</sequence>
<proteinExistence type="predicted"/>
<dbReference type="Proteomes" id="UP001501591">
    <property type="component" value="Unassembled WGS sequence"/>
</dbReference>
<comment type="caution">
    <text evidence="1">The sequence shown here is derived from an EMBL/GenBank/DDBJ whole genome shotgun (WGS) entry which is preliminary data.</text>
</comment>
<keyword evidence="2" id="KW-1185">Reference proteome</keyword>
<evidence type="ECO:0000313" key="2">
    <source>
        <dbReference type="Proteomes" id="UP001501591"/>
    </source>
</evidence>
<reference evidence="2" key="1">
    <citation type="journal article" date="2019" name="Int. J. Syst. Evol. Microbiol.">
        <title>The Global Catalogue of Microorganisms (GCM) 10K type strain sequencing project: providing services to taxonomists for standard genome sequencing and annotation.</title>
        <authorList>
            <consortium name="The Broad Institute Genomics Platform"/>
            <consortium name="The Broad Institute Genome Sequencing Center for Infectious Disease"/>
            <person name="Wu L."/>
            <person name="Ma J."/>
        </authorList>
    </citation>
    <scope>NUCLEOTIDE SEQUENCE [LARGE SCALE GENOMIC DNA]</scope>
    <source>
        <strain evidence="2">JCM 17024</strain>
    </source>
</reference>